<organism evidence="5 6">
    <name type="scientific">Kingdonia uniflora</name>
    <dbReference type="NCBI Taxonomy" id="39325"/>
    <lineage>
        <taxon>Eukaryota</taxon>
        <taxon>Viridiplantae</taxon>
        <taxon>Streptophyta</taxon>
        <taxon>Embryophyta</taxon>
        <taxon>Tracheophyta</taxon>
        <taxon>Spermatophyta</taxon>
        <taxon>Magnoliopsida</taxon>
        <taxon>Ranunculales</taxon>
        <taxon>Circaeasteraceae</taxon>
        <taxon>Kingdonia</taxon>
    </lineage>
</organism>
<name>A0A7J7L504_9MAGN</name>
<keyword evidence="6" id="KW-1185">Reference proteome</keyword>
<dbReference type="AlphaFoldDB" id="A0A7J7L504"/>
<dbReference type="PANTHER" id="PTHR22881:SF27">
    <property type="entry name" value="BROMODOMAIN CONTAINING 7_9"/>
    <property type="match status" value="1"/>
</dbReference>
<reference evidence="5 6" key="1">
    <citation type="journal article" date="2020" name="IScience">
        <title>Genome Sequencing of the Endangered Kingdonia uniflora (Circaeasteraceae, Ranunculales) Reveals Potential Mechanisms of Evolutionary Specialization.</title>
        <authorList>
            <person name="Sun Y."/>
            <person name="Deng T."/>
            <person name="Zhang A."/>
            <person name="Moore M.J."/>
            <person name="Landis J.B."/>
            <person name="Lin N."/>
            <person name="Zhang H."/>
            <person name="Zhang X."/>
            <person name="Huang J."/>
            <person name="Zhang X."/>
            <person name="Sun H."/>
            <person name="Wang H."/>
        </authorList>
    </citation>
    <scope>NUCLEOTIDE SEQUENCE [LARGE SCALE GENOMIC DNA]</scope>
    <source>
        <strain evidence="5">TB1705</strain>
        <tissue evidence="5">Leaf</tissue>
    </source>
</reference>
<evidence type="ECO:0000256" key="2">
    <source>
        <dbReference type="PROSITE-ProRule" id="PRU00035"/>
    </source>
</evidence>
<feature type="compositionally biased region" description="Polar residues" evidence="3">
    <location>
        <begin position="664"/>
        <end position="703"/>
    </location>
</feature>
<feature type="region of interest" description="Disordered" evidence="3">
    <location>
        <begin position="301"/>
        <end position="322"/>
    </location>
</feature>
<evidence type="ECO:0000256" key="1">
    <source>
        <dbReference type="ARBA" id="ARBA00023117"/>
    </source>
</evidence>
<dbReference type="InterPro" id="IPR036427">
    <property type="entry name" value="Bromodomain-like_sf"/>
</dbReference>
<dbReference type="Gene3D" id="1.20.920.10">
    <property type="entry name" value="Bromodomain-like"/>
    <property type="match status" value="1"/>
</dbReference>
<dbReference type="Pfam" id="PF00439">
    <property type="entry name" value="Bromodomain"/>
    <property type="match status" value="1"/>
</dbReference>
<protein>
    <recommendedName>
        <fullName evidence="4">Bromo domain-containing protein</fullName>
    </recommendedName>
</protein>
<feature type="region of interest" description="Disordered" evidence="3">
    <location>
        <begin position="664"/>
        <end position="735"/>
    </location>
</feature>
<dbReference type="EMBL" id="JACGCM010002638">
    <property type="protein sequence ID" value="KAF6137652.1"/>
    <property type="molecule type" value="Genomic_DNA"/>
</dbReference>
<gene>
    <name evidence="5" type="ORF">GIB67_020368</name>
</gene>
<keyword evidence="1 2" id="KW-0103">Bromodomain</keyword>
<evidence type="ECO:0000313" key="6">
    <source>
        <dbReference type="Proteomes" id="UP000541444"/>
    </source>
</evidence>
<feature type="compositionally biased region" description="Basic and acidic residues" evidence="3">
    <location>
        <begin position="77"/>
        <end position="91"/>
    </location>
</feature>
<evidence type="ECO:0000256" key="3">
    <source>
        <dbReference type="SAM" id="MobiDB-lite"/>
    </source>
</evidence>
<dbReference type="Proteomes" id="UP000541444">
    <property type="component" value="Unassembled WGS sequence"/>
</dbReference>
<feature type="region of interest" description="Disordered" evidence="3">
    <location>
        <begin position="370"/>
        <end position="392"/>
    </location>
</feature>
<dbReference type="CDD" id="cd04369">
    <property type="entry name" value="Bromodomain"/>
    <property type="match status" value="1"/>
</dbReference>
<feature type="compositionally biased region" description="Basic and acidic residues" evidence="3">
    <location>
        <begin position="380"/>
        <end position="392"/>
    </location>
</feature>
<dbReference type="InterPro" id="IPR051831">
    <property type="entry name" value="Bromodomain_contain_prot"/>
</dbReference>
<feature type="region of interest" description="Disordered" evidence="3">
    <location>
        <begin position="38"/>
        <end position="96"/>
    </location>
</feature>
<feature type="compositionally biased region" description="Polar residues" evidence="3">
    <location>
        <begin position="711"/>
        <end position="721"/>
    </location>
</feature>
<dbReference type="SUPFAM" id="SSF47370">
    <property type="entry name" value="Bromodomain"/>
    <property type="match status" value="2"/>
</dbReference>
<sequence>MGKVVEKKKKKKGRPTLIETQKRKIEQEKLLLLEQQQQLFLQQKQPNPNPNFTSPNRRFTRRNPIPDGLEPGPSSETIHEDDNSDSSERGRDRKTRLVIRLPTTQRSSNYVNSDVIVNANGGDDEIMVNAAADGEGSRDNVVEMENNASKATNTHLGTGPATPLPDKKLLLFILDRLQRKDKYRVFSDPVDPNELPDYHEVIEHPMDFSTVRAKVLDGAYFILEEFEVQYSKWNGKSPAIQSYQWKLFSTEFLISNDALVVIQADVFLICSNAMQYNAADTIYFKQARSIQELAKKDFENLRQESDDNEPQPKIVRRGRPPTRNLKKAFNQAIDRAGPEFSSDATLASRGDNTVWSNSYDLRKGPGFDRYGSSIPGSRNSDAHTSRSADRCGEYSGSTFKGLSMKAGKKQFVMDENRRNTYNPSHQSANGREPSILTTFDEEKRQLMPVVGLHTEHGYAKSLARFAAILGPTAWKIASKKIEMSLPAGTKFGRGWVGENESSQPHELLVSVSPSLTVPPHQTFPAAKVSPSSTTTATPLMADSDREILSVNQEPTPPEPTSVEPMEISKGLTSESSCGLMNNSVTGIRPHFQVHKSIPVHNPTMNGFNGGLGFSFPSQMGNSMTPVWTAGSFGSDVSNSHSQVLDMVSRNNNFSHSSMHANHLDTTSKISGSCSSTINPGTSLPNSSQPSWHGLSQQQPNQESVPPDLNRFHQSPGSPSSSKRLDSPQPDLVLQL</sequence>
<comment type="caution">
    <text evidence="5">The sequence shown here is derived from an EMBL/GenBank/DDBJ whole genome shotgun (WGS) entry which is preliminary data.</text>
</comment>
<dbReference type="PANTHER" id="PTHR22881">
    <property type="entry name" value="BROMODOMAIN CONTAINING PROTEIN"/>
    <property type="match status" value="1"/>
</dbReference>
<proteinExistence type="predicted"/>
<feature type="domain" description="Bromo" evidence="4">
    <location>
        <begin position="178"/>
        <end position="284"/>
    </location>
</feature>
<accession>A0A7J7L504</accession>
<evidence type="ECO:0000259" key="4">
    <source>
        <dbReference type="PROSITE" id="PS50014"/>
    </source>
</evidence>
<dbReference type="SMART" id="SM00297">
    <property type="entry name" value="BROMO"/>
    <property type="match status" value="1"/>
</dbReference>
<dbReference type="PROSITE" id="PS50014">
    <property type="entry name" value="BROMODOMAIN_2"/>
    <property type="match status" value="1"/>
</dbReference>
<dbReference type="InterPro" id="IPR001487">
    <property type="entry name" value="Bromodomain"/>
</dbReference>
<feature type="region of interest" description="Disordered" evidence="3">
    <location>
        <begin position="1"/>
        <end position="22"/>
    </location>
</feature>
<feature type="compositionally biased region" description="Basic residues" evidence="3">
    <location>
        <begin position="1"/>
        <end position="14"/>
    </location>
</feature>
<evidence type="ECO:0000313" key="5">
    <source>
        <dbReference type="EMBL" id="KAF6137652.1"/>
    </source>
</evidence>
<dbReference type="OrthoDB" id="21449at2759"/>
<dbReference type="PRINTS" id="PR00503">
    <property type="entry name" value="BROMODOMAIN"/>
</dbReference>